<keyword evidence="3" id="KW-1185">Reference proteome</keyword>
<dbReference type="EMBL" id="CAADRA010005203">
    <property type="protein sequence ID" value="VFT86930.1"/>
    <property type="molecule type" value="Genomic_DNA"/>
</dbReference>
<sequence>MIQIVWIYLHTTDDQTSLVRFVVARPPLGAIFPNQDGRAHLHHPPSPPYAIADMHTQSWREAFSHILTAEYIQSYHFDRCASYRTQLDPPNPSNGRILMLAVHKELGSTHEGVVVLCVVRKSGLLARYPYELSLLYVLGGCHASASPFSGQDGHRNESERRHVLQGDAQEPLRLAVLQQAGRA</sequence>
<protein>
    <submittedName>
        <fullName evidence="2">Aste57867_10054 protein</fullName>
    </submittedName>
</protein>
<dbReference type="Proteomes" id="UP000332933">
    <property type="component" value="Unassembled WGS sequence"/>
</dbReference>
<reference evidence="2 3" key="1">
    <citation type="submission" date="2019-03" db="EMBL/GenBank/DDBJ databases">
        <authorList>
            <person name="Gaulin E."/>
            <person name="Dumas B."/>
        </authorList>
    </citation>
    <scope>NUCLEOTIDE SEQUENCE [LARGE SCALE GENOMIC DNA]</scope>
    <source>
        <strain evidence="2">CBS 568.67</strain>
    </source>
</reference>
<evidence type="ECO:0000313" key="3">
    <source>
        <dbReference type="Proteomes" id="UP000332933"/>
    </source>
</evidence>
<accession>A0A485KQB8</accession>
<dbReference type="AlphaFoldDB" id="A0A485KQB8"/>
<reference evidence="1" key="2">
    <citation type="submission" date="2019-06" db="EMBL/GenBank/DDBJ databases">
        <title>Genomics analysis of Aphanomyces spp. identifies a new class of oomycete effector associated with host adaptation.</title>
        <authorList>
            <person name="Gaulin E."/>
        </authorList>
    </citation>
    <scope>NUCLEOTIDE SEQUENCE</scope>
    <source>
        <strain evidence="1">CBS 578.67</strain>
    </source>
</reference>
<evidence type="ECO:0000313" key="1">
    <source>
        <dbReference type="EMBL" id="KAF0699373.1"/>
    </source>
</evidence>
<dbReference type="EMBL" id="VJMH01005182">
    <property type="protein sequence ID" value="KAF0699373.1"/>
    <property type="molecule type" value="Genomic_DNA"/>
</dbReference>
<gene>
    <name evidence="2" type="primary">Aste57867_10054</name>
    <name evidence="1" type="ORF">As57867_010015</name>
    <name evidence="2" type="ORF">ASTE57867_10054</name>
</gene>
<name>A0A485KQB8_9STRA</name>
<organism evidence="2 3">
    <name type="scientific">Aphanomyces stellatus</name>
    <dbReference type="NCBI Taxonomy" id="120398"/>
    <lineage>
        <taxon>Eukaryota</taxon>
        <taxon>Sar</taxon>
        <taxon>Stramenopiles</taxon>
        <taxon>Oomycota</taxon>
        <taxon>Saprolegniomycetes</taxon>
        <taxon>Saprolegniales</taxon>
        <taxon>Verrucalvaceae</taxon>
        <taxon>Aphanomyces</taxon>
    </lineage>
</organism>
<proteinExistence type="predicted"/>
<evidence type="ECO:0000313" key="2">
    <source>
        <dbReference type="EMBL" id="VFT86930.1"/>
    </source>
</evidence>
<dbReference type="OrthoDB" id="9975416at2759"/>